<feature type="compositionally biased region" description="Low complexity" evidence="1">
    <location>
        <begin position="74"/>
        <end position="90"/>
    </location>
</feature>
<evidence type="ECO:0000313" key="3">
    <source>
        <dbReference type="Proteomes" id="UP001595075"/>
    </source>
</evidence>
<dbReference type="PANTHER" id="PTHR46603">
    <property type="entry name" value="ABSCISSION/NOCUT CHECKPOINT REGULATOR"/>
    <property type="match status" value="1"/>
</dbReference>
<protein>
    <recommendedName>
        <fullName evidence="4">Abscission/NoCut checkpoint regulator</fullName>
    </recommendedName>
</protein>
<comment type="caution">
    <text evidence="2">The sequence shown here is derived from an EMBL/GenBank/DDBJ whole genome shotgun (WGS) entry which is preliminary data.</text>
</comment>
<organism evidence="2 3">
    <name type="scientific">Oculimacula yallundae</name>
    <dbReference type="NCBI Taxonomy" id="86028"/>
    <lineage>
        <taxon>Eukaryota</taxon>
        <taxon>Fungi</taxon>
        <taxon>Dikarya</taxon>
        <taxon>Ascomycota</taxon>
        <taxon>Pezizomycotina</taxon>
        <taxon>Leotiomycetes</taxon>
        <taxon>Helotiales</taxon>
        <taxon>Ploettnerulaceae</taxon>
        <taxon>Oculimacula</taxon>
    </lineage>
</organism>
<keyword evidence="3" id="KW-1185">Reference proteome</keyword>
<accession>A0ABR4C1S8</accession>
<dbReference type="EMBL" id="JAZHXI010000015">
    <property type="protein sequence ID" value="KAL2063512.1"/>
    <property type="molecule type" value="Genomic_DNA"/>
</dbReference>
<reference evidence="2 3" key="1">
    <citation type="journal article" date="2024" name="Commun. Biol.">
        <title>Comparative genomic analysis of thermophilic fungi reveals convergent evolutionary adaptations and gene losses.</title>
        <authorList>
            <person name="Steindorff A.S."/>
            <person name="Aguilar-Pontes M.V."/>
            <person name="Robinson A.J."/>
            <person name="Andreopoulos B."/>
            <person name="LaButti K."/>
            <person name="Kuo A."/>
            <person name="Mondo S."/>
            <person name="Riley R."/>
            <person name="Otillar R."/>
            <person name="Haridas S."/>
            <person name="Lipzen A."/>
            <person name="Grimwood J."/>
            <person name="Schmutz J."/>
            <person name="Clum A."/>
            <person name="Reid I.D."/>
            <person name="Moisan M.C."/>
            <person name="Butler G."/>
            <person name="Nguyen T.T.M."/>
            <person name="Dewar K."/>
            <person name="Conant G."/>
            <person name="Drula E."/>
            <person name="Henrissat B."/>
            <person name="Hansel C."/>
            <person name="Singer S."/>
            <person name="Hutchinson M.I."/>
            <person name="de Vries R.P."/>
            <person name="Natvig D.O."/>
            <person name="Powell A.J."/>
            <person name="Tsang A."/>
            <person name="Grigoriev I.V."/>
        </authorList>
    </citation>
    <scope>NUCLEOTIDE SEQUENCE [LARGE SCALE GENOMIC DNA]</scope>
    <source>
        <strain evidence="2 3">CBS 494.80</strain>
    </source>
</reference>
<evidence type="ECO:0008006" key="4">
    <source>
        <dbReference type="Google" id="ProtNLM"/>
    </source>
</evidence>
<gene>
    <name evidence="2" type="ORF">VTL71DRAFT_5317</name>
</gene>
<feature type="compositionally biased region" description="Basic and acidic residues" evidence="1">
    <location>
        <begin position="200"/>
        <end position="239"/>
    </location>
</feature>
<dbReference type="Pfam" id="PF22586">
    <property type="entry name" value="ANCHR-like_BBOX"/>
    <property type="match status" value="1"/>
</dbReference>
<dbReference type="InterPro" id="IPR044553">
    <property type="entry name" value="Bbox1_ANCHR"/>
</dbReference>
<sequence length="393" mass="43285">MSNPPSYDQHLLDRLNALRKSSVELDPSKTTPIPKTTTSTPETDLSARLKSLRNGTSSPSSPSPSNLPQKQFKPTSSSTETTFSSFPSLPSEDEDPLRHGFGGTDDDKTLDELLADLGPDDQWTLNPDDPKDIKKLLDEARGALPRHDESGSRSQPQDRDQDQEQDQDRVKDSDSKTYLSRDLDMSVFALEDGDGDEESGEGKEKGKEGKGGYLEREAREAQDIVQRMMDEVNLERDEEKGEETEDEKDKDASASSKPNAQAEDEDDHGGLSLPSAPSTLPSPPTRKSLDFESDITSRLSALSVPSHLTDSLGLPSAPTFAPIDKPVKGVMKKKFTDEEVDSWCIICQDDATVKCVGCDGDLYCAACWKEGHMGPDIGFEEKGHKWVKWRKPN</sequence>
<evidence type="ECO:0000256" key="1">
    <source>
        <dbReference type="SAM" id="MobiDB-lite"/>
    </source>
</evidence>
<evidence type="ECO:0000313" key="2">
    <source>
        <dbReference type="EMBL" id="KAL2063512.1"/>
    </source>
</evidence>
<feature type="compositionally biased region" description="Basic and acidic residues" evidence="1">
    <location>
        <begin position="128"/>
        <end position="184"/>
    </location>
</feature>
<dbReference type="PANTHER" id="PTHR46603:SF1">
    <property type="entry name" value="ABSCISSION_NOCUT CHECKPOINT REGULATOR"/>
    <property type="match status" value="1"/>
</dbReference>
<feature type="compositionally biased region" description="Low complexity" evidence="1">
    <location>
        <begin position="28"/>
        <end position="43"/>
    </location>
</feature>
<dbReference type="Proteomes" id="UP001595075">
    <property type="component" value="Unassembled WGS sequence"/>
</dbReference>
<dbReference type="CDD" id="cd19817">
    <property type="entry name" value="Bbox1_ANCHR-like"/>
    <property type="match status" value="1"/>
</dbReference>
<feature type="region of interest" description="Disordered" evidence="1">
    <location>
        <begin position="18"/>
        <end position="290"/>
    </location>
</feature>
<name>A0ABR4C1S8_9HELO</name>
<dbReference type="SUPFAM" id="SSF57845">
    <property type="entry name" value="B-box zinc-binding domain"/>
    <property type="match status" value="1"/>
</dbReference>
<proteinExistence type="predicted"/>